<name>A0A3B1BD00_9ZZZZ</name>
<dbReference type="EMBL" id="UOFW01000028">
    <property type="protein sequence ID" value="VAX02887.1"/>
    <property type="molecule type" value="Genomic_DNA"/>
</dbReference>
<keyword evidence="9 10" id="KW-0472">Membrane</keyword>
<evidence type="ECO:0000256" key="1">
    <source>
        <dbReference type="ARBA" id="ARBA00001947"/>
    </source>
</evidence>
<dbReference type="GO" id="GO:0016020">
    <property type="term" value="C:membrane"/>
    <property type="evidence" value="ECO:0007669"/>
    <property type="project" value="UniProtKB-SubCell"/>
</dbReference>
<keyword evidence="8" id="KW-0482">Metalloprotease</keyword>
<keyword evidence="5" id="KW-0378">Hydrolase</keyword>
<evidence type="ECO:0000256" key="4">
    <source>
        <dbReference type="ARBA" id="ARBA00022692"/>
    </source>
</evidence>
<reference evidence="12" key="1">
    <citation type="submission" date="2018-06" db="EMBL/GenBank/DDBJ databases">
        <authorList>
            <person name="Zhirakovskaya E."/>
        </authorList>
    </citation>
    <scope>NUCLEOTIDE SEQUENCE</scope>
</reference>
<dbReference type="CDD" id="cd06163">
    <property type="entry name" value="S2P-M50_PDZ_RseP-like"/>
    <property type="match status" value="1"/>
</dbReference>
<keyword evidence="12" id="KW-0131">Cell cycle</keyword>
<evidence type="ECO:0000256" key="2">
    <source>
        <dbReference type="ARBA" id="ARBA00004141"/>
    </source>
</evidence>
<evidence type="ECO:0000313" key="12">
    <source>
        <dbReference type="EMBL" id="VAX02887.1"/>
    </source>
</evidence>
<sequence length="376" mass="41569">MESLINAIIYVTSFLAMLSILVFVHEWGHFIVARMNGVRVDVFSIGFGPEIWGRTDKKGTRWKFSYVPLGGYVKFFGDASAASTPEGDLDDMSEEDRKVSFHHKKLSQRAAIVFAGPLANFIFAILIMATFFYTYGQIDTPAIVSQVVEGSAAEEAGIQKDDVIVAVDGSDIKRFNDVRIEVLYSAGEAIDVDVLRRGDIVSLVLVPRLTKIMRDGVPILGDDGKQLEMYQIGVQGSEEVVIREHGLFSALWAGTLETRVIVVQSLRGIRQMIVGTRSVKELSGPIGIAKIAGESAKRGIDFWIRVMALVSISLGLINLFPIPLLDGGHLLFYGIEAVIGRKLSERTQEYGFRIGLVFILGLMMLATFNDILKFNW</sequence>
<dbReference type="Pfam" id="PF17820">
    <property type="entry name" value="PDZ_6"/>
    <property type="match status" value="1"/>
</dbReference>
<dbReference type="InterPro" id="IPR001478">
    <property type="entry name" value="PDZ"/>
</dbReference>
<feature type="transmembrane region" description="Helical" evidence="10">
    <location>
        <begin position="350"/>
        <end position="372"/>
    </location>
</feature>
<feature type="transmembrane region" description="Helical" evidence="10">
    <location>
        <begin position="302"/>
        <end position="322"/>
    </location>
</feature>
<dbReference type="SMART" id="SM00228">
    <property type="entry name" value="PDZ"/>
    <property type="match status" value="1"/>
</dbReference>
<organism evidence="12">
    <name type="scientific">hydrothermal vent metagenome</name>
    <dbReference type="NCBI Taxonomy" id="652676"/>
    <lineage>
        <taxon>unclassified sequences</taxon>
        <taxon>metagenomes</taxon>
        <taxon>ecological metagenomes</taxon>
    </lineage>
</organism>
<dbReference type="GO" id="GO:0006508">
    <property type="term" value="P:proteolysis"/>
    <property type="evidence" value="ECO:0007669"/>
    <property type="project" value="UniProtKB-KW"/>
</dbReference>
<dbReference type="InterPro" id="IPR008915">
    <property type="entry name" value="Peptidase_M50"/>
</dbReference>
<gene>
    <name evidence="12" type="ORF">MNBD_ALPHA03-1179</name>
</gene>
<evidence type="ECO:0000256" key="5">
    <source>
        <dbReference type="ARBA" id="ARBA00022801"/>
    </source>
</evidence>
<dbReference type="PANTHER" id="PTHR42837:SF2">
    <property type="entry name" value="MEMBRANE METALLOPROTEASE ARASP2, CHLOROPLASTIC-RELATED"/>
    <property type="match status" value="1"/>
</dbReference>
<keyword evidence="4 10" id="KW-0812">Transmembrane</keyword>
<dbReference type="GO" id="GO:0004222">
    <property type="term" value="F:metalloendopeptidase activity"/>
    <property type="evidence" value="ECO:0007669"/>
    <property type="project" value="InterPro"/>
</dbReference>
<evidence type="ECO:0000256" key="6">
    <source>
        <dbReference type="ARBA" id="ARBA00022833"/>
    </source>
</evidence>
<dbReference type="InterPro" id="IPR036034">
    <property type="entry name" value="PDZ_sf"/>
</dbReference>
<feature type="transmembrane region" description="Helical" evidence="10">
    <location>
        <begin position="7"/>
        <end position="25"/>
    </location>
</feature>
<evidence type="ECO:0000259" key="11">
    <source>
        <dbReference type="PROSITE" id="PS50106"/>
    </source>
</evidence>
<evidence type="ECO:0000256" key="10">
    <source>
        <dbReference type="SAM" id="Phobius"/>
    </source>
</evidence>
<dbReference type="AlphaFoldDB" id="A0A3B1BD00"/>
<dbReference type="SUPFAM" id="SSF50156">
    <property type="entry name" value="PDZ domain-like"/>
    <property type="match status" value="1"/>
</dbReference>
<dbReference type="InterPro" id="IPR004387">
    <property type="entry name" value="Pept_M50_Zn"/>
</dbReference>
<dbReference type="NCBIfam" id="TIGR00054">
    <property type="entry name" value="RIP metalloprotease RseP"/>
    <property type="match status" value="1"/>
</dbReference>
<proteinExistence type="predicted"/>
<evidence type="ECO:0000256" key="7">
    <source>
        <dbReference type="ARBA" id="ARBA00022989"/>
    </source>
</evidence>
<evidence type="ECO:0000256" key="9">
    <source>
        <dbReference type="ARBA" id="ARBA00023136"/>
    </source>
</evidence>
<keyword evidence="12" id="KW-0132">Cell division</keyword>
<dbReference type="InterPro" id="IPR041489">
    <property type="entry name" value="PDZ_6"/>
</dbReference>
<feature type="domain" description="PDZ" evidence="11">
    <location>
        <begin position="143"/>
        <end position="198"/>
    </location>
</feature>
<comment type="subcellular location">
    <subcellularLocation>
        <location evidence="2">Membrane</location>
        <topology evidence="2">Multi-pass membrane protein</topology>
    </subcellularLocation>
</comment>
<dbReference type="CDD" id="cd23081">
    <property type="entry name" value="cpPDZ_EcRseP-like"/>
    <property type="match status" value="1"/>
</dbReference>
<keyword evidence="3 12" id="KW-0645">Protease</keyword>
<accession>A0A3B1BD00</accession>
<evidence type="ECO:0000256" key="8">
    <source>
        <dbReference type="ARBA" id="ARBA00023049"/>
    </source>
</evidence>
<dbReference type="Gene3D" id="2.30.42.10">
    <property type="match status" value="1"/>
</dbReference>
<evidence type="ECO:0000256" key="3">
    <source>
        <dbReference type="ARBA" id="ARBA00022670"/>
    </source>
</evidence>
<keyword evidence="6" id="KW-0862">Zinc</keyword>
<dbReference type="PANTHER" id="PTHR42837">
    <property type="entry name" value="REGULATOR OF SIGMA-E PROTEASE RSEP"/>
    <property type="match status" value="1"/>
</dbReference>
<dbReference type="Pfam" id="PF02163">
    <property type="entry name" value="Peptidase_M50"/>
    <property type="match status" value="1"/>
</dbReference>
<dbReference type="PROSITE" id="PS50106">
    <property type="entry name" value="PDZ"/>
    <property type="match status" value="1"/>
</dbReference>
<comment type="cofactor">
    <cofactor evidence="1">
        <name>Zn(2+)</name>
        <dbReference type="ChEBI" id="CHEBI:29105"/>
    </cofactor>
</comment>
<keyword evidence="7 10" id="KW-1133">Transmembrane helix</keyword>
<protein>
    <submittedName>
        <fullName evidence="12">Intramembrane protease RasP/YluC, implicated in cell division based on FtsL cleavage</fullName>
    </submittedName>
</protein>
<feature type="transmembrane region" description="Helical" evidence="10">
    <location>
        <begin position="110"/>
        <end position="133"/>
    </location>
</feature>
<dbReference type="GO" id="GO:0051301">
    <property type="term" value="P:cell division"/>
    <property type="evidence" value="ECO:0007669"/>
    <property type="project" value="UniProtKB-KW"/>
</dbReference>